<name>A0ABR3IWG0_9AGAR</name>
<evidence type="ECO:0000256" key="3">
    <source>
        <dbReference type="ARBA" id="ARBA00022512"/>
    </source>
</evidence>
<evidence type="ECO:0000313" key="8">
    <source>
        <dbReference type="Proteomes" id="UP001556367"/>
    </source>
</evidence>
<keyword evidence="4 6" id="KW-0964">Secreted</keyword>
<keyword evidence="6" id="KW-0732">Signal</keyword>
<keyword evidence="3 6" id="KW-0134">Cell wall</keyword>
<evidence type="ECO:0000256" key="1">
    <source>
        <dbReference type="ARBA" id="ARBA00004191"/>
    </source>
</evidence>
<evidence type="ECO:0000256" key="5">
    <source>
        <dbReference type="ARBA" id="ARBA00023157"/>
    </source>
</evidence>
<comment type="caution">
    <text evidence="7">The sequence shown here is derived from an EMBL/GenBank/DDBJ whole genome shotgun (WGS) entry which is preliminary data.</text>
</comment>
<feature type="chain" id="PRO_5044978766" description="Hydrophobin" evidence="6">
    <location>
        <begin position="22"/>
        <end position="124"/>
    </location>
</feature>
<dbReference type="EMBL" id="JASNQZ010000015">
    <property type="protein sequence ID" value="KAL0947597.1"/>
    <property type="molecule type" value="Genomic_DNA"/>
</dbReference>
<dbReference type="CDD" id="cd23507">
    <property type="entry name" value="hydrophobin_I"/>
    <property type="match status" value="1"/>
</dbReference>
<feature type="signal peptide" evidence="6">
    <location>
        <begin position="1"/>
        <end position="21"/>
    </location>
</feature>
<dbReference type="Proteomes" id="UP001556367">
    <property type="component" value="Unassembled WGS sequence"/>
</dbReference>
<dbReference type="InterPro" id="IPR001338">
    <property type="entry name" value="Class_I_Hydrophobin"/>
</dbReference>
<organism evidence="7 8">
    <name type="scientific">Hohenbuehelia grisea</name>
    <dbReference type="NCBI Taxonomy" id="104357"/>
    <lineage>
        <taxon>Eukaryota</taxon>
        <taxon>Fungi</taxon>
        <taxon>Dikarya</taxon>
        <taxon>Basidiomycota</taxon>
        <taxon>Agaricomycotina</taxon>
        <taxon>Agaricomycetes</taxon>
        <taxon>Agaricomycetidae</taxon>
        <taxon>Agaricales</taxon>
        <taxon>Pleurotineae</taxon>
        <taxon>Pleurotaceae</taxon>
        <taxon>Hohenbuehelia</taxon>
    </lineage>
</organism>
<evidence type="ECO:0000256" key="4">
    <source>
        <dbReference type="ARBA" id="ARBA00022525"/>
    </source>
</evidence>
<comment type="similarity">
    <text evidence="2 6">Belongs to the fungal hydrophobin family.</text>
</comment>
<keyword evidence="5 6" id="KW-1015">Disulfide bond</keyword>
<protein>
    <recommendedName>
        <fullName evidence="6">Hydrophobin</fullName>
    </recommendedName>
</protein>
<dbReference type="SMART" id="SM00075">
    <property type="entry name" value="HYDRO"/>
    <property type="match status" value="1"/>
</dbReference>
<sequence length="124" mass="12209">MVYAQNILFSIAAASFTVVVAHNAPPPAPAPPAPAPVSGNCNAGAQQCCNSYQASDSDIVSSIFSILGEGPNIAGSTGQVGFACSPIIGDTGLGGSPSCQTQTACCSNTTFNGVIAIGCMPLSL</sequence>
<accession>A0ABR3IWG0</accession>
<evidence type="ECO:0000313" key="7">
    <source>
        <dbReference type="EMBL" id="KAL0947597.1"/>
    </source>
</evidence>
<comment type="subcellular location">
    <subcellularLocation>
        <location evidence="1 6">Secreted</location>
        <location evidence="1 6">Cell wall</location>
    </subcellularLocation>
</comment>
<gene>
    <name evidence="7" type="ORF">HGRIS_013686</name>
</gene>
<reference evidence="8" key="1">
    <citation type="submission" date="2024-06" db="EMBL/GenBank/DDBJ databases">
        <title>Multi-omics analyses provide insights into the biosynthesis of the anticancer antibiotic pleurotin in Hohenbuehelia grisea.</title>
        <authorList>
            <person name="Weaver J.A."/>
            <person name="Alberti F."/>
        </authorList>
    </citation>
    <scope>NUCLEOTIDE SEQUENCE [LARGE SCALE GENOMIC DNA]</scope>
    <source>
        <strain evidence="8">T-177</strain>
    </source>
</reference>
<proteinExistence type="inferred from homology"/>
<dbReference type="Pfam" id="PF01185">
    <property type="entry name" value="Hydrophobin"/>
    <property type="match status" value="1"/>
</dbReference>
<evidence type="ECO:0000256" key="2">
    <source>
        <dbReference type="ARBA" id="ARBA00010446"/>
    </source>
</evidence>
<keyword evidence="8" id="KW-1185">Reference proteome</keyword>
<evidence type="ECO:0000256" key="6">
    <source>
        <dbReference type="RuleBase" id="RU365009"/>
    </source>
</evidence>